<dbReference type="AlphaFoldDB" id="A0A4Q0HY28"/>
<dbReference type="NCBIfam" id="NF047389">
    <property type="entry name" value="ATPase_Sll1717"/>
    <property type="match status" value="1"/>
</dbReference>
<evidence type="ECO:0000313" key="2">
    <source>
        <dbReference type="Proteomes" id="UP000290481"/>
    </source>
</evidence>
<protein>
    <submittedName>
        <fullName evidence="1">Uncharacterized protein</fullName>
    </submittedName>
</protein>
<sequence>MKDVIGFFAYASTPAEIGQTIESAVATSSRTNTKTVVSTWRALDIVGHFISDEVLASIDAADFLVADISELNFNVTYEIGYALGKSKRVLLVKNKSLQSQGLKISDVGIFDTLGFQEYQNSPELSGFLNNASAWKSIDVSAALNLKAPVYLLDTPHKTDWSTRIISRIKKGGFIFRNFDPNETPRLSAYDAINQVAQSYGVVVPLLSTGATGAAIHNMRAAFIAGLADGMGKAMCILQSGDEPVPVDYRDFVQVTYHPNDVNRAIEVFASDVTQAFQQLEASGAKPERSFIKKLNLGATSAENEMRDLERYYLETDQFLKSLRGEAHLVVGRKGSGKSAIFLQIRDAERDKNRNKNIVLDLKPDGYKLIKFKERILQFLSEGTYQHTITAFWEYVLLLEICYKILEKDKQRHIHDHRLYEGYRELAELYRGEDYDSEGDFSERMSMLMEKIYSEYQSKYGSTKSVNLSSFEVTELLYKHDVKQLKQKLGRYLENKQVLWLLFDNIDNGWPTSGLKHEDLLMVRALIDATRKIERQFSSDNIKVRSVVFLRNDVYELLVKETSDRGKEASVVLDWTDSDLLRELVRLRIVSNGLEEDLDFKSAWLRLFVSHYKGEETSQFLIERSLMRPRFLLNLINHCKSFAINLNHEIIEGSDIEKGIAAYSADLLRDIGYELQDVSDETEGLLYAFVASSADLSEQQVMDTLLKSGLDQQKASRAVDLLLWYGFLGIRINSDDPKFIYDFSYNKALMDGVKKNSNQAVSLVINQAFWPALMINQ</sequence>
<dbReference type="Gene3D" id="3.40.50.450">
    <property type="match status" value="1"/>
</dbReference>
<gene>
    <name evidence="1" type="ORF">B4O85_05950</name>
</gene>
<reference evidence="1 2" key="1">
    <citation type="submission" date="2017-03" db="EMBL/GenBank/DDBJ databases">
        <title>Pseudomonas azotoformans: Salt tolerant bacteria having multiple plant growth promoting attributes.</title>
        <authorList>
            <person name="Srivastava A.K."/>
            <person name="Sharma A."/>
            <person name="Srivastava A.K."/>
            <person name="Jamali H."/>
            <person name="Yadav J."/>
            <person name="Srivastava R."/>
            <person name="Kashyap P.L."/>
            <person name="Chakdar H."/>
            <person name="Saxena A.K."/>
        </authorList>
    </citation>
    <scope>NUCLEOTIDE SEQUENCE [LARGE SCALE GENOMIC DNA]</scope>
    <source>
        <strain evidence="1 2">SC 14</strain>
    </source>
</reference>
<dbReference type="EMBL" id="MZZJ01000002">
    <property type="protein sequence ID" value="RXE54373.1"/>
    <property type="molecule type" value="Genomic_DNA"/>
</dbReference>
<evidence type="ECO:0000313" key="1">
    <source>
        <dbReference type="EMBL" id="RXE54373.1"/>
    </source>
</evidence>
<proteinExistence type="predicted"/>
<accession>A0A4Q0HY28</accession>
<organism evidence="1 2">
    <name type="scientific">Pseudomonas azotoformans</name>
    <dbReference type="NCBI Taxonomy" id="47878"/>
    <lineage>
        <taxon>Bacteria</taxon>
        <taxon>Pseudomonadati</taxon>
        <taxon>Pseudomonadota</taxon>
        <taxon>Gammaproteobacteria</taxon>
        <taxon>Pseudomonadales</taxon>
        <taxon>Pseudomonadaceae</taxon>
        <taxon>Pseudomonas</taxon>
    </lineage>
</organism>
<comment type="caution">
    <text evidence="1">The sequence shown here is derived from an EMBL/GenBank/DDBJ whole genome shotgun (WGS) entry which is preliminary data.</text>
</comment>
<dbReference type="InterPro" id="IPR059206">
    <property type="entry name" value="Sll1717-like"/>
</dbReference>
<dbReference type="RefSeq" id="WP_020300934.1">
    <property type="nucleotide sequence ID" value="NZ_MZZJ01000002.1"/>
</dbReference>
<dbReference type="Proteomes" id="UP000290481">
    <property type="component" value="Unassembled WGS sequence"/>
</dbReference>
<name>A0A4Q0HY28_PSEAZ</name>